<evidence type="ECO:0000256" key="1">
    <source>
        <dbReference type="SAM" id="MobiDB-lite"/>
    </source>
</evidence>
<dbReference type="EMBL" id="OIVN01000100">
    <property type="protein sequence ID" value="SPC74251.1"/>
    <property type="molecule type" value="Genomic_DNA"/>
</dbReference>
<evidence type="ECO:0000313" key="2">
    <source>
        <dbReference type="EMBL" id="SPC74251.1"/>
    </source>
</evidence>
<dbReference type="AlphaFoldDB" id="A0A2N9EHT7"/>
<accession>A0A2N9EHT7</accession>
<feature type="region of interest" description="Disordered" evidence="1">
    <location>
        <begin position="1"/>
        <end position="59"/>
    </location>
</feature>
<sequence length="102" mass="10645">MTTTLSSGFSLAAPASEKAPTPLASLTSSVSLTSPPAISSAKSSPPPVPSLLRANGGSDLHSADTGFLGKDAYQFYHIKNPSQLRMDDLPKLLAEYKQLPSD</sequence>
<organism evidence="2">
    <name type="scientific">Fagus sylvatica</name>
    <name type="common">Beechnut</name>
    <dbReference type="NCBI Taxonomy" id="28930"/>
    <lineage>
        <taxon>Eukaryota</taxon>
        <taxon>Viridiplantae</taxon>
        <taxon>Streptophyta</taxon>
        <taxon>Embryophyta</taxon>
        <taxon>Tracheophyta</taxon>
        <taxon>Spermatophyta</taxon>
        <taxon>Magnoliopsida</taxon>
        <taxon>eudicotyledons</taxon>
        <taxon>Gunneridae</taxon>
        <taxon>Pentapetalae</taxon>
        <taxon>rosids</taxon>
        <taxon>fabids</taxon>
        <taxon>Fagales</taxon>
        <taxon>Fagaceae</taxon>
        <taxon>Fagus</taxon>
    </lineage>
</organism>
<gene>
    <name evidence="2" type="ORF">FSB_LOCUS2133</name>
</gene>
<name>A0A2N9EHT7_FAGSY</name>
<feature type="compositionally biased region" description="Low complexity" evidence="1">
    <location>
        <begin position="20"/>
        <end position="43"/>
    </location>
</feature>
<reference evidence="2" key="1">
    <citation type="submission" date="2018-02" db="EMBL/GenBank/DDBJ databases">
        <authorList>
            <person name="Cohen D.B."/>
            <person name="Kent A.D."/>
        </authorList>
    </citation>
    <scope>NUCLEOTIDE SEQUENCE</scope>
</reference>
<protein>
    <submittedName>
        <fullName evidence="2">Uncharacterized protein</fullName>
    </submittedName>
</protein>
<proteinExistence type="predicted"/>